<dbReference type="SUPFAM" id="SSF48264">
    <property type="entry name" value="Cytochrome P450"/>
    <property type="match status" value="1"/>
</dbReference>
<evidence type="ECO:0000256" key="7">
    <source>
        <dbReference type="ARBA" id="ARBA00022824"/>
    </source>
</evidence>
<evidence type="ECO:0000256" key="4">
    <source>
        <dbReference type="ARBA" id="ARBA00010617"/>
    </source>
</evidence>
<evidence type="ECO:0000256" key="13">
    <source>
        <dbReference type="RuleBase" id="RU000461"/>
    </source>
</evidence>
<evidence type="ECO:0000256" key="6">
    <source>
        <dbReference type="ARBA" id="ARBA00022723"/>
    </source>
</evidence>
<dbReference type="PANTHER" id="PTHR24292">
    <property type="entry name" value="CYTOCHROME P450"/>
    <property type="match status" value="1"/>
</dbReference>
<evidence type="ECO:0000256" key="3">
    <source>
        <dbReference type="ARBA" id="ARBA00004406"/>
    </source>
</evidence>
<evidence type="ECO:0000256" key="1">
    <source>
        <dbReference type="ARBA" id="ARBA00001971"/>
    </source>
</evidence>
<comment type="subcellular location">
    <subcellularLocation>
        <location evidence="3">Endoplasmic reticulum membrane</location>
        <topology evidence="3">Peripheral membrane protein</topology>
    </subcellularLocation>
    <subcellularLocation>
        <location evidence="2">Microsome membrane</location>
        <topology evidence="2">Peripheral membrane protein</topology>
    </subcellularLocation>
</comment>
<keyword evidence="8" id="KW-0492">Microsome</keyword>
<dbReference type="InterPro" id="IPR002401">
    <property type="entry name" value="Cyt_P450_E_grp-I"/>
</dbReference>
<evidence type="ECO:0000256" key="12">
    <source>
        <dbReference type="ARBA" id="ARBA00023136"/>
    </source>
</evidence>
<evidence type="ECO:0000256" key="10">
    <source>
        <dbReference type="ARBA" id="ARBA00023004"/>
    </source>
</evidence>
<keyword evidence="7" id="KW-0256">Endoplasmic reticulum</keyword>
<evidence type="ECO:0000256" key="8">
    <source>
        <dbReference type="ARBA" id="ARBA00022848"/>
    </source>
</evidence>
<keyword evidence="16" id="KW-1185">Reference proteome</keyword>
<dbReference type="InterPro" id="IPR001128">
    <property type="entry name" value="Cyt_P450"/>
</dbReference>
<accession>A0ABP1Q520</accession>
<comment type="cofactor">
    <cofactor evidence="1">
        <name>heme</name>
        <dbReference type="ChEBI" id="CHEBI:30413"/>
    </cofactor>
</comment>
<feature type="transmembrane region" description="Helical" evidence="14">
    <location>
        <begin position="325"/>
        <end position="349"/>
    </location>
</feature>
<gene>
    <name evidence="15" type="ORF">ODALV1_LOCUS6339</name>
</gene>
<organism evidence="15 16">
    <name type="scientific">Orchesella dallaii</name>
    <dbReference type="NCBI Taxonomy" id="48710"/>
    <lineage>
        <taxon>Eukaryota</taxon>
        <taxon>Metazoa</taxon>
        <taxon>Ecdysozoa</taxon>
        <taxon>Arthropoda</taxon>
        <taxon>Hexapoda</taxon>
        <taxon>Collembola</taxon>
        <taxon>Entomobryomorpha</taxon>
        <taxon>Entomobryoidea</taxon>
        <taxon>Orchesellidae</taxon>
        <taxon>Orchesellinae</taxon>
        <taxon>Orchesella</taxon>
    </lineage>
</organism>
<dbReference type="Pfam" id="PF00067">
    <property type="entry name" value="p450"/>
    <property type="match status" value="1"/>
</dbReference>
<keyword evidence="5 13" id="KW-0349">Heme</keyword>
<keyword evidence="10 13" id="KW-0408">Iron</keyword>
<evidence type="ECO:0000256" key="9">
    <source>
        <dbReference type="ARBA" id="ARBA00023002"/>
    </source>
</evidence>
<name>A0ABP1Q520_9HEXA</name>
<reference evidence="15 16" key="1">
    <citation type="submission" date="2024-08" db="EMBL/GenBank/DDBJ databases">
        <authorList>
            <person name="Cucini C."/>
            <person name="Frati F."/>
        </authorList>
    </citation>
    <scope>NUCLEOTIDE SEQUENCE [LARGE SCALE GENOMIC DNA]</scope>
</reference>
<proteinExistence type="inferred from homology"/>
<dbReference type="InterPro" id="IPR050476">
    <property type="entry name" value="Insect_CytP450_Detox"/>
</dbReference>
<dbReference type="EMBL" id="CAXLJM020000019">
    <property type="protein sequence ID" value="CAL8086117.1"/>
    <property type="molecule type" value="Genomic_DNA"/>
</dbReference>
<dbReference type="PANTHER" id="PTHR24292:SF54">
    <property type="entry name" value="CYP9F3-RELATED"/>
    <property type="match status" value="1"/>
</dbReference>
<keyword evidence="14" id="KW-1133">Transmembrane helix</keyword>
<keyword evidence="11 13" id="KW-0503">Monooxygenase</keyword>
<dbReference type="Proteomes" id="UP001642540">
    <property type="component" value="Unassembled WGS sequence"/>
</dbReference>
<evidence type="ECO:0008006" key="17">
    <source>
        <dbReference type="Google" id="ProtNLM"/>
    </source>
</evidence>
<keyword evidence="9 13" id="KW-0560">Oxidoreductase</keyword>
<evidence type="ECO:0000256" key="11">
    <source>
        <dbReference type="ARBA" id="ARBA00023033"/>
    </source>
</evidence>
<dbReference type="InterPro" id="IPR017972">
    <property type="entry name" value="Cyt_P450_CS"/>
</dbReference>
<evidence type="ECO:0000256" key="14">
    <source>
        <dbReference type="SAM" id="Phobius"/>
    </source>
</evidence>
<evidence type="ECO:0000256" key="5">
    <source>
        <dbReference type="ARBA" id="ARBA00022617"/>
    </source>
</evidence>
<dbReference type="PRINTS" id="PR00463">
    <property type="entry name" value="EP450I"/>
</dbReference>
<comment type="caution">
    <text evidence="15">The sequence shown here is derived from an EMBL/GenBank/DDBJ whole genome shotgun (WGS) entry which is preliminary data.</text>
</comment>
<dbReference type="Gene3D" id="1.10.630.10">
    <property type="entry name" value="Cytochrome P450"/>
    <property type="match status" value="1"/>
</dbReference>
<protein>
    <recommendedName>
        <fullName evidence="17">Cytochrome P450</fullName>
    </recommendedName>
</protein>
<sequence length="531" mass="60722">MWLALILVAVTSCLIYYFARFPKKVWKKYGVYQVKPPGYKDMLSVIVGTKSMMDTDSVMYKQLEEDGQKYGGFMDMSVPALIVRDLDIMKKIMIKDFDHFVDRRPFFSSKHEPILQKTLVSLLGDEWKGVRTAVSPTFTTGKIRRMMELFNRVSNEWVKHFNEEIKKSSSKDSVEINAQKETIHLTVENIASTVFGMEAGAIHDPNSAFAKNAHKISELSIFKIIKFSIAFQFPWLVDFLGFEIIDRKGLNFFEQIMSQGLKARMSGEVKRNDFLQLLAEARKGELKAEGGDELNTFEKEALLNNDASVTKKNYLQDDDIAHAQLIGFFFAGFSTTANIIAVAAYALAVHQDIQDKLRKEVDSKLFKDGKDQTEVDYDELNKLVYLDMFLSEVLRKWPPLGRLERKCVKEYHDPESGLRVPKDALIIIPLSSIHDDPKFYEHPDKFYPEHFTAERKAERNPYAYLPFGTGPRNCIGMRFALVQTKSAIAHLVHNFRIETSSKTPIPILAKKVGFGIQVPENLQLKLSSIQK</sequence>
<dbReference type="PROSITE" id="PS00086">
    <property type="entry name" value="CYTOCHROME_P450"/>
    <property type="match status" value="1"/>
</dbReference>
<dbReference type="PRINTS" id="PR00385">
    <property type="entry name" value="P450"/>
</dbReference>
<keyword evidence="6 13" id="KW-0479">Metal-binding</keyword>
<dbReference type="InterPro" id="IPR036396">
    <property type="entry name" value="Cyt_P450_sf"/>
</dbReference>
<evidence type="ECO:0000256" key="2">
    <source>
        <dbReference type="ARBA" id="ARBA00004174"/>
    </source>
</evidence>
<evidence type="ECO:0000313" key="15">
    <source>
        <dbReference type="EMBL" id="CAL8086117.1"/>
    </source>
</evidence>
<keyword evidence="14" id="KW-0812">Transmembrane</keyword>
<keyword evidence="12 14" id="KW-0472">Membrane</keyword>
<comment type="similarity">
    <text evidence="4 13">Belongs to the cytochrome P450 family.</text>
</comment>
<evidence type="ECO:0000313" key="16">
    <source>
        <dbReference type="Proteomes" id="UP001642540"/>
    </source>
</evidence>
<dbReference type="CDD" id="cd11056">
    <property type="entry name" value="CYP6-like"/>
    <property type="match status" value="1"/>
</dbReference>